<sequence length="68" mass="7860">MDTARRTTMSLADTEIIATLKEREASSNIVNANLIIVNMDLVKANEDLDKTNRNLIRKFNCYNLKFKR</sequence>
<evidence type="ECO:0000313" key="1">
    <source>
        <dbReference type="EMBL" id="SMH27988.1"/>
    </source>
</evidence>
<dbReference type="AlphaFoldDB" id="A0A1X7MUI7"/>
<gene>
    <name evidence="1" type="ORF">SAMN04488700_0808</name>
</gene>
<organism evidence="1 2">
    <name type="scientific">Carnobacterium iners</name>
    <dbReference type="NCBI Taxonomy" id="1073423"/>
    <lineage>
        <taxon>Bacteria</taxon>
        <taxon>Bacillati</taxon>
        <taxon>Bacillota</taxon>
        <taxon>Bacilli</taxon>
        <taxon>Lactobacillales</taxon>
        <taxon>Carnobacteriaceae</taxon>
        <taxon>Carnobacterium</taxon>
    </lineage>
</organism>
<accession>A0A1X7MUI7</accession>
<protein>
    <submittedName>
        <fullName evidence="1">Uncharacterized protein</fullName>
    </submittedName>
</protein>
<keyword evidence="2" id="KW-1185">Reference proteome</keyword>
<dbReference type="EMBL" id="FXBJ01000002">
    <property type="protein sequence ID" value="SMH27988.1"/>
    <property type="molecule type" value="Genomic_DNA"/>
</dbReference>
<name>A0A1X7MUI7_9LACT</name>
<evidence type="ECO:0000313" key="2">
    <source>
        <dbReference type="Proteomes" id="UP000193435"/>
    </source>
</evidence>
<reference evidence="1 2" key="1">
    <citation type="submission" date="2017-04" db="EMBL/GenBank/DDBJ databases">
        <authorList>
            <person name="Afonso C.L."/>
            <person name="Miller P.J."/>
            <person name="Scott M.A."/>
            <person name="Spackman E."/>
            <person name="Goraichik I."/>
            <person name="Dimitrov K.M."/>
            <person name="Suarez D.L."/>
            <person name="Swayne D.E."/>
        </authorList>
    </citation>
    <scope>NUCLEOTIDE SEQUENCE [LARGE SCALE GENOMIC DNA]</scope>
    <source>
        <strain evidence="1 2">LMG26642</strain>
    </source>
</reference>
<proteinExistence type="predicted"/>
<dbReference type="Proteomes" id="UP000193435">
    <property type="component" value="Unassembled WGS sequence"/>
</dbReference>